<organism evidence="6 7">
    <name type="scientific">Prolixibacter denitrificans</name>
    <dbReference type="NCBI Taxonomy" id="1541063"/>
    <lineage>
        <taxon>Bacteria</taxon>
        <taxon>Pseudomonadati</taxon>
        <taxon>Bacteroidota</taxon>
        <taxon>Bacteroidia</taxon>
        <taxon>Marinilabiliales</taxon>
        <taxon>Prolixibacteraceae</taxon>
        <taxon>Prolixibacter</taxon>
    </lineage>
</organism>
<keyword evidence="1 4" id="KW-0812">Transmembrane</keyword>
<evidence type="ECO:0000256" key="2">
    <source>
        <dbReference type="ARBA" id="ARBA00022989"/>
    </source>
</evidence>
<feature type="transmembrane region" description="Helical" evidence="4">
    <location>
        <begin position="315"/>
        <end position="335"/>
    </location>
</feature>
<evidence type="ECO:0000313" key="6">
    <source>
        <dbReference type="EMBL" id="PSK82725.1"/>
    </source>
</evidence>
<dbReference type="PANTHER" id="PTHR23526">
    <property type="entry name" value="INTEGRAL MEMBRANE TRANSPORT PROTEIN-RELATED"/>
    <property type="match status" value="1"/>
</dbReference>
<name>A0A2P8CCN9_9BACT</name>
<reference evidence="5 8" key="2">
    <citation type="submission" date="2019-10" db="EMBL/GenBank/DDBJ databases">
        <title>Prolixibacter strains distinguished by the presence of nitrate reductase genes were adept at nitrate-dependent anaerobic corrosion of metallic iron and carbon steel.</title>
        <authorList>
            <person name="Iino T."/>
            <person name="Shono N."/>
            <person name="Ito K."/>
            <person name="Nakamura R."/>
            <person name="Sueoka K."/>
            <person name="Harayama S."/>
            <person name="Ohkuma M."/>
        </authorList>
    </citation>
    <scope>NUCLEOTIDE SEQUENCE [LARGE SCALE GENOMIC DNA]</scope>
    <source>
        <strain evidence="5 8">MIC1-1</strain>
    </source>
</reference>
<feature type="transmembrane region" description="Helical" evidence="4">
    <location>
        <begin position="167"/>
        <end position="190"/>
    </location>
</feature>
<feature type="transmembrane region" description="Helical" evidence="4">
    <location>
        <begin position="196"/>
        <end position="217"/>
    </location>
</feature>
<feature type="transmembrane region" description="Helical" evidence="4">
    <location>
        <begin position="254"/>
        <end position="277"/>
    </location>
</feature>
<feature type="transmembrane region" description="Helical" evidence="4">
    <location>
        <begin position="341"/>
        <end position="360"/>
    </location>
</feature>
<dbReference type="EMBL" id="PYGC01000005">
    <property type="protein sequence ID" value="PSK82725.1"/>
    <property type="molecule type" value="Genomic_DNA"/>
</dbReference>
<evidence type="ECO:0000256" key="4">
    <source>
        <dbReference type="SAM" id="Phobius"/>
    </source>
</evidence>
<dbReference type="PANTHER" id="PTHR23526:SF2">
    <property type="entry name" value="MAJOR FACILITATOR SUPERFAMILY (MFS) PROFILE DOMAIN-CONTAINING PROTEIN"/>
    <property type="match status" value="1"/>
</dbReference>
<evidence type="ECO:0000313" key="5">
    <source>
        <dbReference type="EMBL" id="GET21453.1"/>
    </source>
</evidence>
<feature type="transmembrane region" description="Helical" evidence="4">
    <location>
        <begin position="380"/>
        <end position="403"/>
    </location>
</feature>
<dbReference type="InterPro" id="IPR011701">
    <property type="entry name" value="MFS"/>
</dbReference>
<evidence type="ECO:0000313" key="8">
    <source>
        <dbReference type="Proteomes" id="UP000396862"/>
    </source>
</evidence>
<comment type="caution">
    <text evidence="6">The sequence shown here is derived from an EMBL/GenBank/DDBJ whole genome shotgun (WGS) entry which is preliminary data.</text>
</comment>
<feature type="transmembrane region" description="Helical" evidence="4">
    <location>
        <begin position="409"/>
        <end position="426"/>
    </location>
</feature>
<accession>A0A2P8CCN9</accession>
<keyword evidence="3 4" id="KW-0472">Membrane</keyword>
<dbReference type="GO" id="GO:0022857">
    <property type="term" value="F:transmembrane transporter activity"/>
    <property type="evidence" value="ECO:0007669"/>
    <property type="project" value="InterPro"/>
</dbReference>
<dbReference type="Proteomes" id="UP000396862">
    <property type="component" value="Unassembled WGS sequence"/>
</dbReference>
<dbReference type="InterPro" id="IPR036259">
    <property type="entry name" value="MFS_trans_sf"/>
</dbReference>
<dbReference type="InterPro" id="IPR052528">
    <property type="entry name" value="Sugar_transport-like"/>
</dbReference>
<evidence type="ECO:0000256" key="1">
    <source>
        <dbReference type="ARBA" id="ARBA00022692"/>
    </source>
</evidence>
<dbReference type="SUPFAM" id="SSF103473">
    <property type="entry name" value="MFS general substrate transporter"/>
    <property type="match status" value="1"/>
</dbReference>
<evidence type="ECO:0000313" key="7">
    <source>
        <dbReference type="Proteomes" id="UP000240621"/>
    </source>
</evidence>
<feature type="transmembrane region" description="Helical" evidence="4">
    <location>
        <begin position="101"/>
        <end position="122"/>
    </location>
</feature>
<sequence>MIKKFYRYLTKDNDDEQVCTEISEDACRYVPRNFFLTIFSQIFTKLGDTLSNPKTVLTWLMSYVSAPVYLISFIVPIRESGAMVPQVLFAKYINKRSVKKWIWVLGSLLQFLAIASIGFIVLNFEGRTAGWLIIVALVFFSLSRSLSSLSSKAITGKTIPKTRRGKLKGYSVSASGILVLAAGLFILYQSKHHPTLSFYSDIIFFAAATWLVAAVIYSRIKEFPSDVAPEDDEENSAVSHLSLLKTDQHFRNFIIARTLLLCSALSAPFYVILAQRYVGKEAYLLGLFIMAKGVASIVSSPIWGKYADKSSKNVMSTAILIASGLGIATFFIARYTDSVRSYHWIYPAAFFILGIAHQGVRLGRKTYVIDMATGNDRINYVSISNTLIGIILLLVGSLSALVSLLSVEGVVLFLSLLGLLGAYRSYRLPNVEKRVKTDEE</sequence>
<dbReference type="EMBL" id="BLAU01000001">
    <property type="protein sequence ID" value="GET21453.1"/>
    <property type="molecule type" value="Genomic_DNA"/>
</dbReference>
<proteinExistence type="predicted"/>
<evidence type="ECO:0000256" key="3">
    <source>
        <dbReference type="ARBA" id="ARBA00023136"/>
    </source>
</evidence>
<dbReference type="Proteomes" id="UP000240621">
    <property type="component" value="Unassembled WGS sequence"/>
</dbReference>
<dbReference type="Pfam" id="PF07690">
    <property type="entry name" value="MFS_1"/>
    <property type="match status" value="1"/>
</dbReference>
<keyword evidence="8" id="KW-1185">Reference proteome</keyword>
<dbReference type="OrthoDB" id="1117124at2"/>
<feature type="transmembrane region" description="Helical" evidence="4">
    <location>
        <begin position="128"/>
        <end position="146"/>
    </location>
</feature>
<dbReference type="Gene3D" id="1.20.1250.20">
    <property type="entry name" value="MFS general substrate transporter like domains"/>
    <property type="match status" value="2"/>
</dbReference>
<protein>
    <submittedName>
        <fullName evidence="6">MFS transporter</fullName>
    </submittedName>
</protein>
<dbReference type="AlphaFoldDB" id="A0A2P8CCN9"/>
<feature type="transmembrane region" description="Helical" evidence="4">
    <location>
        <begin position="56"/>
        <end position="75"/>
    </location>
</feature>
<dbReference type="RefSeq" id="WP_106542328.1">
    <property type="nucleotide sequence ID" value="NZ_BLAU01000001.1"/>
</dbReference>
<gene>
    <name evidence="6" type="ORF">CLV93_105117</name>
    <name evidence="5" type="ORF">JCM18694_16990</name>
</gene>
<reference evidence="6 7" key="1">
    <citation type="submission" date="2018-03" db="EMBL/GenBank/DDBJ databases">
        <title>Genomic Encyclopedia of Archaeal and Bacterial Type Strains, Phase II (KMG-II): from individual species to whole genera.</title>
        <authorList>
            <person name="Goeker M."/>
        </authorList>
    </citation>
    <scope>NUCLEOTIDE SEQUENCE [LARGE SCALE GENOMIC DNA]</scope>
    <source>
        <strain evidence="6 7">DSM 27267</strain>
    </source>
</reference>
<keyword evidence="2 4" id="KW-1133">Transmembrane helix</keyword>
<feature type="transmembrane region" description="Helical" evidence="4">
    <location>
        <begin position="283"/>
        <end position="303"/>
    </location>
</feature>